<protein>
    <submittedName>
        <fullName evidence="3">Uncharacterized protein</fullName>
    </submittedName>
</protein>
<keyword evidence="4" id="KW-1185">Reference proteome</keyword>
<dbReference type="EMBL" id="KV428039">
    <property type="protein sequence ID" value="KZT39904.1"/>
    <property type="molecule type" value="Genomic_DNA"/>
</dbReference>
<feature type="region of interest" description="Disordered" evidence="1">
    <location>
        <begin position="143"/>
        <end position="196"/>
    </location>
</feature>
<name>A0A166EST9_9AGAM</name>
<feature type="compositionally biased region" description="Low complexity" evidence="1">
    <location>
        <begin position="148"/>
        <end position="159"/>
    </location>
</feature>
<gene>
    <name evidence="3" type="ORF">SISSUDRAFT_562197</name>
</gene>
<reference evidence="3 4" key="1">
    <citation type="journal article" date="2016" name="Mol. Biol. Evol.">
        <title>Comparative Genomics of Early-Diverging Mushroom-Forming Fungi Provides Insights into the Origins of Lignocellulose Decay Capabilities.</title>
        <authorList>
            <person name="Nagy L.G."/>
            <person name="Riley R."/>
            <person name="Tritt A."/>
            <person name="Adam C."/>
            <person name="Daum C."/>
            <person name="Floudas D."/>
            <person name="Sun H."/>
            <person name="Yadav J.S."/>
            <person name="Pangilinan J."/>
            <person name="Larsson K.H."/>
            <person name="Matsuura K."/>
            <person name="Barry K."/>
            <person name="Labutti K."/>
            <person name="Kuo R."/>
            <person name="Ohm R.A."/>
            <person name="Bhattacharya S.S."/>
            <person name="Shirouzu T."/>
            <person name="Yoshinaga Y."/>
            <person name="Martin F.M."/>
            <person name="Grigoriev I.V."/>
            <person name="Hibbett D.S."/>
        </authorList>
    </citation>
    <scope>NUCLEOTIDE SEQUENCE [LARGE SCALE GENOMIC DNA]</scope>
    <source>
        <strain evidence="3 4">HHB10207 ss-3</strain>
    </source>
</reference>
<organism evidence="3 4">
    <name type="scientific">Sistotremastrum suecicum HHB10207 ss-3</name>
    <dbReference type="NCBI Taxonomy" id="1314776"/>
    <lineage>
        <taxon>Eukaryota</taxon>
        <taxon>Fungi</taxon>
        <taxon>Dikarya</taxon>
        <taxon>Basidiomycota</taxon>
        <taxon>Agaricomycotina</taxon>
        <taxon>Agaricomycetes</taxon>
        <taxon>Sistotremastrales</taxon>
        <taxon>Sistotremastraceae</taxon>
        <taxon>Sistotremastrum</taxon>
    </lineage>
</organism>
<evidence type="ECO:0000313" key="3">
    <source>
        <dbReference type="EMBL" id="KZT39904.1"/>
    </source>
</evidence>
<accession>A0A166EST9</accession>
<dbReference type="Proteomes" id="UP000076798">
    <property type="component" value="Unassembled WGS sequence"/>
</dbReference>
<keyword evidence="2" id="KW-1133">Transmembrane helix</keyword>
<sequence length="196" mass="21559">MGVIDYAVRAAFIERRNEGSTPTLSVHSKTIVTIALPIIVLFFLVLCCRCCGCCRCGRRTVVAQRRSGHEEFPTGLQNGPSILGPLSDLETSRSWNELSDIERIQLVRLLLPDHPIARPPPAVVAPRRGETLPAYDPSHLPVYKAAEEPASPTSPSAPSDETRPRGDAPPYAPARESIREEQVSYPPASRERRSPE</sequence>
<feature type="region of interest" description="Disordered" evidence="1">
    <location>
        <begin position="118"/>
        <end position="137"/>
    </location>
</feature>
<keyword evidence="2" id="KW-0812">Transmembrane</keyword>
<evidence type="ECO:0000256" key="1">
    <source>
        <dbReference type="SAM" id="MobiDB-lite"/>
    </source>
</evidence>
<feature type="transmembrane region" description="Helical" evidence="2">
    <location>
        <begin position="26"/>
        <end position="46"/>
    </location>
</feature>
<keyword evidence="2" id="KW-0472">Membrane</keyword>
<dbReference type="AlphaFoldDB" id="A0A166EST9"/>
<evidence type="ECO:0000256" key="2">
    <source>
        <dbReference type="SAM" id="Phobius"/>
    </source>
</evidence>
<proteinExistence type="predicted"/>
<evidence type="ECO:0000313" key="4">
    <source>
        <dbReference type="Proteomes" id="UP000076798"/>
    </source>
</evidence>